<dbReference type="GeneID" id="37113177"/>
<dbReference type="GO" id="GO:0005634">
    <property type="term" value="C:nucleus"/>
    <property type="evidence" value="ECO:0007669"/>
    <property type="project" value="TreeGrafter"/>
</dbReference>
<dbReference type="PANTHER" id="PTHR42748">
    <property type="entry name" value="NITROGEN METABOLITE REPRESSION PROTEIN NMRA FAMILY MEMBER"/>
    <property type="match status" value="1"/>
</dbReference>
<keyword evidence="2" id="KW-0521">NADP</keyword>
<dbReference type="SUPFAM" id="SSF51735">
    <property type="entry name" value="NAD(P)-binding Rossmann-fold domains"/>
    <property type="match status" value="1"/>
</dbReference>
<dbReference type="Gene3D" id="3.90.25.10">
    <property type="entry name" value="UDP-galactose 4-epimerase, domain 1"/>
    <property type="match status" value="1"/>
</dbReference>
<dbReference type="EMBL" id="MSFK01000005">
    <property type="protein sequence ID" value="PWY94075.1"/>
    <property type="molecule type" value="Genomic_DNA"/>
</dbReference>
<reference evidence="4 5" key="1">
    <citation type="submission" date="2016-12" db="EMBL/GenBank/DDBJ databases">
        <title>The genomes of Aspergillus section Nigri reveals drivers in fungal speciation.</title>
        <authorList>
            <consortium name="DOE Joint Genome Institute"/>
            <person name="Vesth T.C."/>
            <person name="Nybo J."/>
            <person name="Theobald S."/>
            <person name="Brandl J."/>
            <person name="Frisvad J.C."/>
            <person name="Nielsen K.F."/>
            <person name="Lyhne E.K."/>
            <person name="Kogle M.E."/>
            <person name="Kuo A."/>
            <person name="Riley R."/>
            <person name="Clum A."/>
            <person name="Nolan M."/>
            <person name="Lipzen A."/>
            <person name="Salamov A."/>
            <person name="Henrissat B."/>
            <person name="Wiebenga A."/>
            <person name="De Vries R.P."/>
            <person name="Grigoriev I.V."/>
            <person name="Mortensen U.H."/>
            <person name="Andersen M.R."/>
            <person name="Baker S.E."/>
        </authorList>
    </citation>
    <scope>NUCLEOTIDE SEQUENCE [LARGE SCALE GENOMIC DNA]</scope>
    <source>
        <strain evidence="4 5">CBS 115572</strain>
    </source>
</reference>
<comment type="caution">
    <text evidence="4">The sequence shown here is derived from an EMBL/GenBank/DDBJ whole genome shotgun (WGS) entry which is preliminary data.</text>
</comment>
<dbReference type="AlphaFoldDB" id="A0A317X6W2"/>
<dbReference type="Gene3D" id="3.40.50.720">
    <property type="entry name" value="NAD(P)-binding Rossmann-like Domain"/>
    <property type="match status" value="1"/>
</dbReference>
<comment type="similarity">
    <text evidence="1">Belongs to the NmrA-type oxidoreductase family.</text>
</comment>
<dbReference type="InterPro" id="IPR036291">
    <property type="entry name" value="NAD(P)-bd_dom_sf"/>
</dbReference>
<evidence type="ECO:0000256" key="2">
    <source>
        <dbReference type="ARBA" id="ARBA00022857"/>
    </source>
</evidence>
<feature type="domain" description="NmrA-like" evidence="3">
    <location>
        <begin position="5"/>
        <end position="256"/>
    </location>
</feature>
<dbReference type="InterPro" id="IPR051164">
    <property type="entry name" value="NmrA-like_oxidored"/>
</dbReference>
<dbReference type="RefSeq" id="XP_025470836.1">
    <property type="nucleotide sequence ID" value="XM_025611034.1"/>
</dbReference>
<dbReference type="Pfam" id="PF05368">
    <property type="entry name" value="NmrA"/>
    <property type="match status" value="1"/>
</dbReference>
<protein>
    <submittedName>
        <fullName evidence="4">NmrA family protein</fullName>
    </submittedName>
</protein>
<dbReference type="Proteomes" id="UP000246702">
    <property type="component" value="Unassembled WGS sequence"/>
</dbReference>
<evidence type="ECO:0000313" key="4">
    <source>
        <dbReference type="EMBL" id="PWY94075.1"/>
    </source>
</evidence>
<proteinExistence type="inferred from homology"/>
<dbReference type="InterPro" id="IPR008030">
    <property type="entry name" value="NmrA-like"/>
</dbReference>
<keyword evidence="5" id="KW-1185">Reference proteome</keyword>
<sequence>MSPLKTALIIGATGAQGIPVVKSLVADDQYAVRAFTRNPQSPDAQLISSFPNVSLFVGNSFDENDLRRAFQGVQLAYVNINGYVTGEKCELYWGIRTFELAVQSHIEHYVWGSLDYSLKKGLFNEKFRCGHYDGKGKVADWLLTQAQSTTSTTISVLTSGPYMELLYEFMLPKKTPEGVYQFIAPLGDNGHVALIHLEDLGHYARWLFDNRKQASGLNLEVATEHVNWTVLANTFTKVTGKPAQYLDVALQEYFDKHYPAGRKAVDRKIGSAVDKKDPTLQTWRENFGGFWNMWKYTGPNTGNITRDYDFLGLIHPTRVRTVEEWLRKVGYDGEPRRLLKDWADGGIAVAGPTAAVKL</sequence>
<dbReference type="PANTHER" id="PTHR42748:SF14">
    <property type="entry name" value="SNOAL-LIKE DOMAIN-CONTAINING PROTEIN"/>
    <property type="match status" value="1"/>
</dbReference>
<evidence type="ECO:0000259" key="3">
    <source>
        <dbReference type="Pfam" id="PF05368"/>
    </source>
</evidence>
<evidence type="ECO:0000256" key="1">
    <source>
        <dbReference type="ARBA" id="ARBA00006328"/>
    </source>
</evidence>
<dbReference type="STRING" id="1450535.A0A317X6W2"/>
<accession>A0A317X6W2</accession>
<name>A0A317X6W2_9EURO</name>
<organism evidence="4 5">
    <name type="scientific">Aspergillus sclerotioniger CBS 115572</name>
    <dbReference type="NCBI Taxonomy" id="1450535"/>
    <lineage>
        <taxon>Eukaryota</taxon>
        <taxon>Fungi</taxon>
        <taxon>Dikarya</taxon>
        <taxon>Ascomycota</taxon>
        <taxon>Pezizomycotina</taxon>
        <taxon>Eurotiomycetes</taxon>
        <taxon>Eurotiomycetidae</taxon>
        <taxon>Eurotiales</taxon>
        <taxon>Aspergillaceae</taxon>
        <taxon>Aspergillus</taxon>
        <taxon>Aspergillus subgen. Circumdati</taxon>
    </lineage>
</organism>
<evidence type="ECO:0000313" key="5">
    <source>
        <dbReference type="Proteomes" id="UP000246702"/>
    </source>
</evidence>
<gene>
    <name evidence="4" type="ORF">BO94DRAFT_532033</name>
</gene>
<dbReference type="OrthoDB" id="300709at2759"/>